<evidence type="ECO:0000256" key="7">
    <source>
        <dbReference type="ARBA" id="ARBA00022614"/>
    </source>
</evidence>
<evidence type="ECO:0000256" key="21">
    <source>
        <dbReference type="SAM" id="SignalP"/>
    </source>
</evidence>
<accession>A0A6P6T7J5</accession>
<feature type="domain" description="Protein kinase" evidence="22">
    <location>
        <begin position="699"/>
        <end position="1028"/>
    </location>
</feature>
<feature type="binding site" evidence="18">
    <location>
        <position position="729"/>
    </location>
    <ligand>
        <name>ATP</name>
        <dbReference type="ChEBI" id="CHEBI:30616"/>
    </ligand>
</feature>
<evidence type="ECO:0000256" key="17">
    <source>
        <dbReference type="ARBA" id="ARBA00023180"/>
    </source>
</evidence>
<keyword evidence="12 18" id="KW-0547">Nucleotide-binding</keyword>
<keyword evidence="8" id="KW-0808">Transferase</keyword>
<dbReference type="InterPro" id="IPR003591">
    <property type="entry name" value="Leu-rich_rpt_typical-subtyp"/>
</dbReference>
<keyword evidence="11" id="KW-0677">Repeat</keyword>
<comment type="similarity">
    <text evidence="3">Belongs to the RLP family.</text>
</comment>
<dbReference type="GO" id="GO:0005524">
    <property type="term" value="F:ATP binding"/>
    <property type="evidence" value="ECO:0007669"/>
    <property type="project" value="UniProtKB-UniRule"/>
</dbReference>
<dbReference type="InterPro" id="IPR013210">
    <property type="entry name" value="LRR_N_plant-typ"/>
</dbReference>
<evidence type="ECO:0000256" key="19">
    <source>
        <dbReference type="SAM" id="MobiDB-lite"/>
    </source>
</evidence>
<evidence type="ECO:0000259" key="22">
    <source>
        <dbReference type="PROSITE" id="PS50011"/>
    </source>
</evidence>
<keyword evidence="17" id="KW-0325">Glycoprotein</keyword>
<keyword evidence="16 20" id="KW-0472">Membrane</keyword>
<dbReference type="InterPro" id="IPR055414">
    <property type="entry name" value="LRR_R13L4/SHOC2-like"/>
</dbReference>
<evidence type="ECO:0000256" key="12">
    <source>
        <dbReference type="ARBA" id="ARBA00022741"/>
    </source>
</evidence>
<dbReference type="SMART" id="SM00369">
    <property type="entry name" value="LRR_TYP"/>
    <property type="match status" value="5"/>
</dbReference>
<keyword evidence="6" id="KW-0723">Serine/threonine-protein kinase</keyword>
<dbReference type="SMART" id="SM00220">
    <property type="entry name" value="S_TKc"/>
    <property type="match status" value="1"/>
</dbReference>
<dbReference type="SUPFAM" id="SSF52058">
    <property type="entry name" value="L domain-like"/>
    <property type="match status" value="2"/>
</dbReference>
<keyword evidence="10 21" id="KW-0732">Signal</keyword>
<dbReference type="Proteomes" id="UP001652660">
    <property type="component" value="Chromosome 7c"/>
</dbReference>
<dbReference type="GO" id="GO:0004674">
    <property type="term" value="F:protein serine/threonine kinase activity"/>
    <property type="evidence" value="ECO:0007669"/>
    <property type="project" value="UniProtKB-KW"/>
</dbReference>
<dbReference type="SUPFAM" id="SSF56112">
    <property type="entry name" value="Protein kinase-like (PK-like)"/>
    <property type="match status" value="1"/>
</dbReference>
<dbReference type="InterPro" id="IPR008271">
    <property type="entry name" value="Ser/Thr_kinase_AS"/>
</dbReference>
<evidence type="ECO:0000256" key="20">
    <source>
        <dbReference type="SAM" id="Phobius"/>
    </source>
</evidence>
<feature type="transmembrane region" description="Helical" evidence="20">
    <location>
        <begin position="648"/>
        <end position="670"/>
    </location>
</feature>
<organism evidence="23 24">
    <name type="scientific">Coffea arabica</name>
    <name type="common">Arabian coffee</name>
    <dbReference type="NCBI Taxonomy" id="13443"/>
    <lineage>
        <taxon>Eukaryota</taxon>
        <taxon>Viridiplantae</taxon>
        <taxon>Streptophyta</taxon>
        <taxon>Embryophyta</taxon>
        <taxon>Tracheophyta</taxon>
        <taxon>Spermatophyta</taxon>
        <taxon>Magnoliopsida</taxon>
        <taxon>eudicotyledons</taxon>
        <taxon>Gunneridae</taxon>
        <taxon>Pentapetalae</taxon>
        <taxon>asterids</taxon>
        <taxon>lamiids</taxon>
        <taxon>Gentianales</taxon>
        <taxon>Rubiaceae</taxon>
        <taxon>Ixoroideae</taxon>
        <taxon>Gardenieae complex</taxon>
        <taxon>Bertiereae - Coffeeae clade</taxon>
        <taxon>Coffeeae</taxon>
        <taxon>Coffea</taxon>
    </lineage>
</organism>
<dbReference type="PROSITE" id="PS00108">
    <property type="entry name" value="PROTEIN_KINASE_ST"/>
    <property type="match status" value="1"/>
</dbReference>
<dbReference type="InterPro" id="IPR017441">
    <property type="entry name" value="Protein_kinase_ATP_BS"/>
</dbReference>
<keyword evidence="15 20" id="KW-1133">Transmembrane helix</keyword>
<dbReference type="InterPro" id="IPR001245">
    <property type="entry name" value="Ser-Thr/Tyr_kinase_cat_dom"/>
</dbReference>
<keyword evidence="9 20" id="KW-0812">Transmembrane</keyword>
<dbReference type="OrthoDB" id="676979at2759"/>
<dbReference type="InterPro" id="IPR032675">
    <property type="entry name" value="LRR_dom_sf"/>
</dbReference>
<evidence type="ECO:0000256" key="6">
    <source>
        <dbReference type="ARBA" id="ARBA00022527"/>
    </source>
</evidence>
<comment type="similarity">
    <text evidence="2">Belongs to the protein kinase superfamily. Ser/Thr protein kinase family.</text>
</comment>
<gene>
    <name evidence="24" type="primary">LOC113698614</name>
</gene>
<dbReference type="FunFam" id="3.80.10.10:FF:000288">
    <property type="entry name" value="LRR receptor-like serine/threonine-protein kinase EFR"/>
    <property type="match status" value="1"/>
</dbReference>
<evidence type="ECO:0000256" key="11">
    <source>
        <dbReference type="ARBA" id="ARBA00022737"/>
    </source>
</evidence>
<keyword evidence="7" id="KW-0433">Leucine-rich repeat</keyword>
<feature type="compositionally biased region" description="Acidic residues" evidence="19">
    <location>
        <begin position="951"/>
        <end position="967"/>
    </location>
</feature>
<dbReference type="FunFam" id="3.80.10.10:FF:000041">
    <property type="entry name" value="LRR receptor-like serine/threonine-protein kinase ERECTA"/>
    <property type="match status" value="1"/>
</dbReference>
<comment type="subcellular location">
    <subcellularLocation>
        <location evidence="1">Cell membrane</location>
        <topology evidence="1">Single-pass type I membrane protein</topology>
    </subcellularLocation>
</comment>
<dbReference type="GeneID" id="113698614"/>
<reference evidence="23" key="1">
    <citation type="journal article" date="2025" name="Foods">
        <title>Unveiling the Microbial Signatures of Arabica Coffee Cherries: Insights into Ripeness Specific Diversity, Functional Traits, and Implications for Quality and Safety.</title>
        <authorList>
            <consortium name="RefSeq"/>
            <person name="Tenea G.N."/>
            <person name="Cifuentes V."/>
            <person name="Reyes P."/>
            <person name="Cevallos-Vallejos M."/>
        </authorList>
    </citation>
    <scope>NUCLEOTIDE SEQUENCE [LARGE SCALE GENOMIC DNA]</scope>
</reference>
<evidence type="ECO:0000256" key="18">
    <source>
        <dbReference type="PROSITE-ProRule" id="PRU10141"/>
    </source>
</evidence>
<dbReference type="PANTHER" id="PTHR27008:SF592">
    <property type="entry name" value="LEUCINE-RICH REPEAT RECEPTOR-LIKE PROTEIN KINASE FAMILY PROTEIN-RELATED"/>
    <property type="match status" value="1"/>
</dbReference>
<dbReference type="AlphaFoldDB" id="A0A6P6T7J5"/>
<keyword evidence="13" id="KW-0418">Kinase</keyword>
<protein>
    <recommendedName>
        <fullName evidence="4">non-specific serine/threonine protein kinase</fullName>
        <ecNumber evidence="4">2.7.11.1</ecNumber>
    </recommendedName>
</protein>
<dbReference type="FunFam" id="3.80.10.10:FF:000275">
    <property type="entry name" value="Leucine-rich repeat receptor-like protein kinase"/>
    <property type="match status" value="1"/>
</dbReference>
<dbReference type="GO" id="GO:0051707">
    <property type="term" value="P:response to other organism"/>
    <property type="evidence" value="ECO:0007669"/>
    <property type="project" value="UniProtKB-ARBA"/>
</dbReference>
<evidence type="ECO:0000256" key="2">
    <source>
        <dbReference type="ARBA" id="ARBA00008684"/>
    </source>
</evidence>
<name>A0A6P6T7J5_COFAR</name>
<dbReference type="InterPro" id="IPR011009">
    <property type="entry name" value="Kinase-like_dom_sf"/>
</dbReference>
<keyword evidence="5" id="KW-1003">Cell membrane</keyword>
<feature type="chain" id="PRO_5028280918" description="non-specific serine/threonine protein kinase" evidence="21">
    <location>
        <begin position="26"/>
        <end position="1040"/>
    </location>
</feature>
<keyword evidence="14 18" id="KW-0067">ATP-binding</keyword>
<evidence type="ECO:0000256" key="8">
    <source>
        <dbReference type="ARBA" id="ARBA00022679"/>
    </source>
</evidence>
<dbReference type="Pfam" id="PF23598">
    <property type="entry name" value="LRR_14"/>
    <property type="match status" value="1"/>
</dbReference>
<dbReference type="Gene3D" id="3.30.200.20">
    <property type="entry name" value="Phosphorylase Kinase, domain 1"/>
    <property type="match status" value="1"/>
</dbReference>
<evidence type="ECO:0000256" key="9">
    <source>
        <dbReference type="ARBA" id="ARBA00022692"/>
    </source>
</evidence>
<dbReference type="PROSITE" id="PS50011">
    <property type="entry name" value="PROTEIN_KINASE_DOM"/>
    <property type="match status" value="1"/>
</dbReference>
<evidence type="ECO:0000256" key="10">
    <source>
        <dbReference type="ARBA" id="ARBA00022729"/>
    </source>
</evidence>
<feature type="signal peptide" evidence="21">
    <location>
        <begin position="1"/>
        <end position="25"/>
    </location>
</feature>
<dbReference type="Pfam" id="PF07714">
    <property type="entry name" value="PK_Tyr_Ser-Thr"/>
    <property type="match status" value="1"/>
</dbReference>
<dbReference type="GO" id="GO:0005886">
    <property type="term" value="C:plasma membrane"/>
    <property type="evidence" value="ECO:0007669"/>
    <property type="project" value="UniProtKB-SubCell"/>
</dbReference>
<evidence type="ECO:0000256" key="5">
    <source>
        <dbReference type="ARBA" id="ARBA00022475"/>
    </source>
</evidence>
<dbReference type="Pfam" id="PF08263">
    <property type="entry name" value="LRRNT_2"/>
    <property type="match status" value="1"/>
</dbReference>
<feature type="region of interest" description="Disordered" evidence="19">
    <location>
        <begin position="951"/>
        <end position="988"/>
    </location>
</feature>
<evidence type="ECO:0000256" key="4">
    <source>
        <dbReference type="ARBA" id="ARBA00012513"/>
    </source>
</evidence>
<dbReference type="FunFam" id="3.30.200.20:FF:000432">
    <property type="entry name" value="LRR receptor-like serine/threonine-protein kinase EFR"/>
    <property type="match status" value="1"/>
</dbReference>
<dbReference type="InterPro" id="IPR000719">
    <property type="entry name" value="Prot_kinase_dom"/>
</dbReference>
<keyword evidence="23" id="KW-1185">Reference proteome</keyword>
<dbReference type="PROSITE" id="PS00107">
    <property type="entry name" value="PROTEIN_KINASE_ATP"/>
    <property type="match status" value="1"/>
</dbReference>
<dbReference type="Pfam" id="PF00560">
    <property type="entry name" value="LRR_1"/>
    <property type="match status" value="7"/>
</dbReference>
<dbReference type="InterPro" id="IPR001611">
    <property type="entry name" value="Leu-rich_rpt"/>
</dbReference>
<dbReference type="Gene3D" id="1.10.510.10">
    <property type="entry name" value="Transferase(Phosphotransferase) domain 1"/>
    <property type="match status" value="1"/>
</dbReference>
<sequence length="1040" mass="114417">MEFLSSMVSFLLLIQVFNLIIPAASLSGNETDLLALLDFKNQISDDPNGILKSWNASKHHCQWFGVTCGQNQRVIGLNLFGQSLVGSISPHVGNLTFMNFINLRNNRFFGEIPKEVGRLFQLTYLNLTNNSLGGEIPVTLSNCSQLKTIDILRNRLVGNIPFELGSLKKLKSLFLGRNNLTGEIPKSIGNLTSLTQIYLSYNNLEGHLPEELGQLTSLYSIGIDVNFLSGTIPASLYNVSSVAGISLSSNSLEGQIPDNMGLTLPNIQEFLIGGNQFKGTIPVSLANASLLAKLDLVSNKFRGQVPTNLGKLPNLYWLNFAGNFLGSNSTGDMDFIASLSNCSNLQSLLFSQNNFGGTLPDSIGNLSHNLQQIDLALNQISGEIPTGLGNLANLYLLGMDHNLFLGSVPSFLGKFRMLQKLFLNNNQLSSQIPPSLFNMTSLYGLYLSENRLEGNLPSLIGNSQSLREMILSKNNLNGSIPLETFSFLSSLTLLNLTHNLFSGSLPSEIGKLTNIYFLDISYNQFSGEIPETIADCTSLEYIYMQGNSFQGEIPQSLASVKGIRVLDLAQNNLTGQIPKDLDMLPFVQLMNLSFNALEGEVPTVGFFANASSLSLTGNSKLCGGIPELKLPLCPEEIKKRRKPLAPGFIVLIVVFSFLVVASATFCLIYVRRKRRTSFVETDNFSGISYHELHEATKGFSTANLIGSGSFGSVYKGKLPLQGERSVAVKVLDLQKNGACKSFLAECIALRNIRHRNLVKVLTCCSGYDFNGREFKALVYEFMSKGDLDMWLHQSSDEMNNSNRALSLLQRLNIAIDVAFALDYLHNQCEIPVVHCDLKPCNVLLDDDLTAHVGDFGLARLLYENTSNPSQQPTSSIGIKGSLGYAAPEYGMGSQASTLGDVYSYGILLLELLTGRRPTDQLFIDGLNLHEYVKQTFPQIWDIVDPVLFTKEEEEEGGGDAEEDDQPEITENNKSTAIEKEVEENTRSPEIEGEKLKCLRSLFAIGLSCSSKLPRERMDMKDVVKELIIIKNVLVRNKITS</sequence>
<dbReference type="Gene3D" id="3.80.10.10">
    <property type="entry name" value="Ribonuclease Inhibitor"/>
    <property type="match status" value="4"/>
</dbReference>
<evidence type="ECO:0000256" key="16">
    <source>
        <dbReference type="ARBA" id="ARBA00023136"/>
    </source>
</evidence>
<dbReference type="GO" id="GO:0006952">
    <property type="term" value="P:defense response"/>
    <property type="evidence" value="ECO:0007669"/>
    <property type="project" value="UniProtKB-ARBA"/>
</dbReference>
<evidence type="ECO:0000256" key="15">
    <source>
        <dbReference type="ARBA" id="ARBA00022989"/>
    </source>
</evidence>
<evidence type="ECO:0000256" key="14">
    <source>
        <dbReference type="ARBA" id="ARBA00022840"/>
    </source>
</evidence>
<proteinExistence type="inferred from homology"/>
<feature type="compositionally biased region" description="Basic and acidic residues" evidence="19">
    <location>
        <begin position="976"/>
        <end position="988"/>
    </location>
</feature>
<reference evidence="24" key="2">
    <citation type="submission" date="2025-08" db="UniProtKB">
        <authorList>
            <consortium name="RefSeq"/>
        </authorList>
    </citation>
    <scope>IDENTIFICATION</scope>
    <source>
        <tissue evidence="24">Leaves</tissue>
    </source>
</reference>
<evidence type="ECO:0000256" key="1">
    <source>
        <dbReference type="ARBA" id="ARBA00004251"/>
    </source>
</evidence>
<evidence type="ECO:0000256" key="3">
    <source>
        <dbReference type="ARBA" id="ARBA00009592"/>
    </source>
</evidence>
<dbReference type="EC" id="2.7.11.1" evidence="4"/>
<evidence type="ECO:0000313" key="23">
    <source>
        <dbReference type="Proteomes" id="UP001652660"/>
    </source>
</evidence>
<dbReference type="PANTHER" id="PTHR27008">
    <property type="entry name" value="OS04G0122200 PROTEIN"/>
    <property type="match status" value="1"/>
</dbReference>
<dbReference type="RefSeq" id="XP_027074294.1">
    <property type="nucleotide sequence ID" value="XM_027218493.2"/>
</dbReference>
<dbReference type="InterPro" id="IPR051809">
    <property type="entry name" value="Plant_receptor-like_S/T_kinase"/>
</dbReference>
<evidence type="ECO:0000256" key="13">
    <source>
        <dbReference type="ARBA" id="ARBA00022777"/>
    </source>
</evidence>
<evidence type="ECO:0000313" key="24">
    <source>
        <dbReference type="RefSeq" id="XP_027074294.1"/>
    </source>
</evidence>